<dbReference type="EMBL" id="MGBR01000001">
    <property type="protein sequence ID" value="OGK73774.1"/>
    <property type="molecule type" value="Genomic_DNA"/>
</dbReference>
<accession>A0A1F7L152</accession>
<keyword evidence="2" id="KW-0812">Transmembrane</keyword>
<dbReference type="AlphaFoldDB" id="A0A1F7L152"/>
<name>A0A1F7L152_9BACT</name>
<evidence type="ECO:0000313" key="4">
    <source>
        <dbReference type="Proteomes" id="UP000177050"/>
    </source>
</evidence>
<keyword evidence="2" id="KW-0472">Membrane</keyword>
<evidence type="ECO:0000256" key="2">
    <source>
        <dbReference type="SAM" id="Phobius"/>
    </source>
</evidence>
<protein>
    <submittedName>
        <fullName evidence="3">Uncharacterized protein</fullName>
    </submittedName>
</protein>
<organism evidence="3 4">
    <name type="scientific">Candidatus Roizmanbacteria bacterium RIFOXYD1_FULL_38_12</name>
    <dbReference type="NCBI Taxonomy" id="1802093"/>
    <lineage>
        <taxon>Bacteria</taxon>
        <taxon>Candidatus Roizmaniibacteriota</taxon>
    </lineage>
</organism>
<evidence type="ECO:0000313" key="3">
    <source>
        <dbReference type="EMBL" id="OGK73774.1"/>
    </source>
</evidence>
<keyword evidence="2" id="KW-1133">Transmembrane helix</keyword>
<sequence>MKMKRERLFMAGLGFIIGIVLLLIGGIASWFLKPCASPKVEYATLRPLATQAHATATLAPTATNTPTAAYTDTPEPTQTATPEPTLTATTSFTETFPLQKQLVKISSIQANGSMSYIFLTIIWRKDDPTRAEVWLSFLQNLSSETPIPIGVGFDGVSNHALVAWEVNAQTWPADYCEIAVWLRNGGLAPQTYVHYYTVDGVETTDAADAQTLCLFPSTPTPTLAVP</sequence>
<reference evidence="3 4" key="1">
    <citation type="journal article" date="2016" name="Nat. Commun.">
        <title>Thousands of microbial genomes shed light on interconnected biogeochemical processes in an aquifer system.</title>
        <authorList>
            <person name="Anantharaman K."/>
            <person name="Brown C.T."/>
            <person name="Hug L.A."/>
            <person name="Sharon I."/>
            <person name="Castelle C.J."/>
            <person name="Probst A.J."/>
            <person name="Thomas B.C."/>
            <person name="Singh A."/>
            <person name="Wilkins M.J."/>
            <person name="Karaoz U."/>
            <person name="Brodie E.L."/>
            <person name="Williams K.H."/>
            <person name="Hubbard S.S."/>
            <person name="Banfield J.F."/>
        </authorList>
    </citation>
    <scope>NUCLEOTIDE SEQUENCE [LARGE SCALE GENOMIC DNA]</scope>
</reference>
<dbReference type="Proteomes" id="UP000177050">
    <property type="component" value="Unassembled WGS sequence"/>
</dbReference>
<comment type="caution">
    <text evidence="3">The sequence shown here is derived from an EMBL/GenBank/DDBJ whole genome shotgun (WGS) entry which is preliminary data.</text>
</comment>
<proteinExistence type="predicted"/>
<feature type="transmembrane region" description="Helical" evidence="2">
    <location>
        <begin position="12"/>
        <end position="32"/>
    </location>
</feature>
<feature type="region of interest" description="Disordered" evidence="1">
    <location>
        <begin position="63"/>
        <end position="85"/>
    </location>
</feature>
<gene>
    <name evidence="3" type="ORF">A3K52_03245</name>
</gene>
<evidence type="ECO:0000256" key="1">
    <source>
        <dbReference type="SAM" id="MobiDB-lite"/>
    </source>
</evidence>